<dbReference type="EMBL" id="CP090172">
    <property type="protein sequence ID" value="UJO23222.1"/>
    <property type="molecule type" value="Genomic_DNA"/>
</dbReference>
<name>A0A9Q8PIV5_PASFU</name>
<feature type="domain" description="BTB" evidence="2">
    <location>
        <begin position="92"/>
        <end position="162"/>
    </location>
</feature>
<dbReference type="InterPro" id="IPR011333">
    <property type="entry name" value="SKP1/BTB/POZ_sf"/>
</dbReference>
<evidence type="ECO:0000313" key="3">
    <source>
        <dbReference type="EMBL" id="UJO23222.1"/>
    </source>
</evidence>
<feature type="compositionally biased region" description="Basic and acidic residues" evidence="1">
    <location>
        <begin position="293"/>
        <end position="307"/>
    </location>
</feature>
<evidence type="ECO:0000259" key="2">
    <source>
        <dbReference type="PROSITE" id="PS50097"/>
    </source>
</evidence>
<evidence type="ECO:0000256" key="1">
    <source>
        <dbReference type="SAM" id="MobiDB-lite"/>
    </source>
</evidence>
<dbReference type="InterPro" id="IPR000210">
    <property type="entry name" value="BTB/POZ_dom"/>
</dbReference>
<dbReference type="Gene3D" id="1.10.10.2360">
    <property type="match status" value="1"/>
</dbReference>
<protein>
    <recommendedName>
        <fullName evidence="2">BTB domain-containing protein</fullName>
    </recommendedName>
</protein>
<sequence length="339" mass="38233">MAAQPPPTDGAFLALIERQSHCAEVQHHQSITAQDAYSKFSFEELRLIDTQQGTRHAGHLAVAQLNGIPLPRPAASEDQGDAARERSALGSSIVLFKVGADAPRDFAIHESLVAENSTFVRTAWSKDFKEAKDRIIALPNDEPAVFQLYQDWLYDRKVYTQAGSTDYKLLINAYIFGERMLDVRFKNAVIRDITRVLRTTSLFDLTLTNLIYDNTPTDSKLRKLLRDIYAWLGSETWFDEDKLPHAINSEFLRDVNREHMRLRRQISLSPPFANHLAVSANYIQPETADEAATETKDSPDLKRKRESDDEAGNTSKRPAKSDGPFSIASGKELERRNSA</sequence>
<organism evidence="3 4">
    <name type="scientific">Passalora fulva</name>
    <name type="common">Tomato leaf mold</name>
    <name type="synonym">Cladosporium fulvum</name>
    <dbReference type="NCBI Taxonomy" id="5499"/>
    <lineage>
        <taxon>Eukaryota</taxon>
        <taxon>Fungi</taxon>
        <taxon>Dikarya</taxon>
        <taxon>Ascomycota</taxon>
        <taxon>Pezizomycotina</taxon>
        <taxon>Dothideomycetes</taxon>
        <taxon>Dothideomycetidae</taxon>
        <taxon>Mycosphaerellales</taxon>
        <taxon>Mycosphaerellaceae</taxon>
        <taxon>Fulvia</taxon>
    </lineage>
</organism>
<reference evidence="3" key="2">
    <citation type="journal article" date="2022" name="Microb. Genom.">
        <title>A chromosome-scale genome assembly of the tomato pathogen Cladosporium fulvum reveals a compartmentalized genome architecture and the presence of a dispensable chromosome.</title>
        <authorList>
            <person name="Zaccaron A.Z."/>
            <person name="Chen L.H."/>
            <person name="Samaras A."/>
            <person name="Stergiopoulos I."/>
        </authorList>
    </citation>
    <scope>NUCLEOTIDE SEQUENCE</scope>
    <source>
        <strain evidence="3">Race5_Kim</strain>
    </source>
</reference>
<gene>
    <name evidence="3" type="ORF">CLAFUR5_11692</name>
</gene>
<dbReference type="PROSITE" id="PS50097">
    <property type="entry name" value="BTB"/>
    <property type="match status" value="1"/>
</dbReference>
<dbReference type="OMA" id="PHAINSE"/>
<proteinExistence type="predicted"/>
<dbReference type="OrthoDB" id="1022638at2759"/>
<dbReference type="KEGG" id="ffu:CLAFUR5_11692"/>
<reference evidence="3" key="1">
    <citation type="submission" date="2021-12" db="EMBL/GenBank/DDBJ databases">
        <authorList>
            <person name="Zaccaron A."/>
            <person name="Stergiopoulos I."/>
        </authorList>
    </citation>
    <scope>NUCLEOTIDE SEQUENCE</scope>
    <source>
        <strain evidence="3">Race5_Kim</strain>
    </source>
</reference>
<accession>A0A9Q8PIV5</accession>
<dbReference type="GeneID" id="71991570"/>
<feature type="region of interest" description="Disordered" evidence="1">
    <location>
        <begin position="284"/>
        <end position="339"/>
    </location>
</feature>
<dbReference type="AlphaFoldDB" id="A0A9Q8PIV5"/>
<dbReference type="PANTHER" id="PTHR47843">
    <property type="entry name" value="BTB DOMAIN-CONTAINING PROTEIN-RELATED"/>
    <property type="match status" value="1"/>
</dbReference>
<keyword evidence="4" id="KW-1185">Reference proteome</keyword>
<dbReference type="Gene3D" id="3.30.710.10">
    <property type="entry name" value="Potassium Channel Kv1.1, Chain A"/>
    <property type="match status" value="1"/>
</dbReference>
<evidence type="ECO:0000313" key="4">
    <source>
        <dbReference type="Proteomes" id="UP000756132"/>
    </source>
</evidence>
<dbReference type="PANTHER" id="PTHR47843:SF2">
    <property type="entry name" value="BTB DOMAIN-CONTAINING PROTEIN"/>
    <property type="match status" value="1"/>
</dbReference>
<dbReference type="Proteomes" id="UP000756132">
    <property type="component" value="Chromosome 10"/>
</dbReference>
<dbReference type="RefSeq" id="XP_047767588.1">
    <property type="nucleotide sequence ID" value="XM_047910840.1"/>
</dbReference>